<dbReference type="InterPro" id="IPR036640">
    <property type="entry name" value="ABC1_TM_sf"/>
</dbReference>
<evidence type="ECO:0000256" key="4">
    <source>
        <dbReference type="ARBA" id="ARBA00022801"/>
    </source>
</evidence>
<accession>A0A8J8AXC7</accession>
<evidence type="ECO:0000256" key="1">
    <source>
        <dbReference type="ARBA" id="ARBA00004651"/>
    </source>
</evidence>
<feature type="transmembrane region" description="Helical" evidence="8">
    <location>
        <begin position="197"/>
        <end position="217"/>
    </location>
</feature>
<dbReference type="RefSeq" id="WP_211925502.1">
    <property type="nucleotide sequence ID" value="NZ_JAGQFT020000005.1"/>
</dbReference>
<keyword evidence="2 8" id="KW-0812">Transmembrane</keyword>
<dbReference type="InterPro" id="IPR005074">
    <property type="entry name" value="Peptidase_C39"/>
</dbReference>
<dbReference type="PANTHER" id="PTHR43394:SF1">
    <property type="entry name" value="ATP-BINDING CASSETTE SUB-FAMILY B MEMBER 10, MITOCHONDRIAL"/>
    <property type="match status" value="1"/>
</dbReference>
<keyword evidence="7 8" id="KW-0472">Membrane</keyword>
<dbReference type="SMART" id="SM00382">
    <property type="entry name" value="AAA"/>
    <property type="match status" value="1"/>
</dbReference>
<evidence type="ECO:0000259" key="11">
    <source>
        <dbReference type="PROSITE" id="PS50990"/>
    </source>
</evidence>
<feature type="domain" description="Peptidase C39" evidence="11">
    <location>
        <begin position="5"/>
        <end position="127"/>
    </location>
</feature>
<dbReference type="PANTHER" id="PTHR43394">
    <property type="entry name" value="ATP-DEPENDENT PERMEASE MDL1, MITOCHONDRIAL"/>
    <property type="match status" value="1"/>
</dbReference>
<dbReference type="GO" id="GO:0005886">
    <property type="term" value="C:plasma membrane"/>
    <property type="evidence" value="ECO:0007669"/>
    <property type="project" value="UniProtKB-SubCell"/>
</dbReference>
<reference evidence="13 14" key="1">
    <citation type="journal article" date="2021" name="Microbiol. Resour. Announc.">
        <title>Draft Genome Sequence of Coralloluteibacterium stylophorae LMG 29479T.</title>
        <authorList>
            <person name="Karlyshev A.V."/>
            <person name="Kudryashova E.B."/>
            <person name="Ariskina E.V."/>
            <person name="Conroy A.P."/>
            <person name="Abidueva E.Y."/>
        </authorList>
    </citation>
    <scope>NUCLEOTIDE SEQUENCE [LARGE SCALE GENOMIC DNA]</scope>
    <source>
        <strain evidence="13 14">LMG 29479</strain>
    </source>
</reference>
<dbReference type="InterPro" id="IPR003593">
    <property type="entry name" value="AAA+_ATPase"/>
</dbReference>
<dbReference type="InterPro" id="IPR003439">
    <property type="entry name" value="ABC_transporter-like_ATP-bd"/>
</dbReference>
<dbReference type="PROSITE" id="PS50893">
    <property type="entry name" value="ABC_TRANSPORTER_2"/>
    <property type="match status" value="1"/>
</dbReference>
<dbReference type="PROSITE" id="PS50929">
    <property type="entry name" value="ABC_TM1F"/>
    <property type="match status" value="1"/>
</dbReference>
<reference evidence="12" key="2">
    <citation type="submission" date="2021-04" db="EMBL/GenBank/DDBJ databases">
        <authorList>
            <person name="Karlyshev A.V."/>
        </authorList>
    </citation>
    <scope>NUCLEOTIDE SEQUENCE</scope>
    <source>
        <strain evidence="12">LMG 29479</strain>
    </source>
</reference>
<dbReference type="GO" id="GO:0006508">
    <property type="term" value="P:proteolysis"/>
    <property type="evidence" value="ECO:0007669"/>
    <property type="project" value="InterPro"/>
</dbReference>
<evidence type="ECO:0000259" key="10">
    <source>
        <dbReference type="PROSITE" id="PS50929"/>
    </source>
</evidence>
<feature type="transmembrane region" description="Helical" evidence="8">
    <location>
        <begin position="159"/>
        <end position="185"/>
    </location>
</feature>
<dbReference type="Gene3D" id="1.20.1560.10">
    <property type="entry name" value="ABC transporter type 1, transmembrane domain"/>
    <property type="match status" value="1"/>
</dbReference>
<sequence length="715" mass="75982">MNLMHAVPAEDPLREGLCLLAARLGRPASPDLLADGVALEQGRLPLSMVPRVMRRAGLVARVVRQRAADVPEDLLPALVLRADGRSLLLLSRRGGDCVVARPELGGGEEVMDAAALDAAGSGEVVLARVAAADDGRAGDYAEARRGHWFYRTLRPLWPIYVEVGVAALVANLLAVASALFAMQVYDRVVPNFAFDTLWILASGVVLAVGMEALLRVLRAHLLDAAGRSLDVKLSQRLFEQVLRMRLDARPGSPGAFSAQVREFEAVREFFTSSTAAAVSDLPFVLLFIAIIAVISGPVALVPAAAVVLILAPGLLLQRYLAAMSRRNLREGAVRNGVLLEAIEHLETVKAAQAEGRSLRQWEMLSERLSSAGVQSRSVFSMLASAAAGTQQLTYAAIVVVGVYQIAAGELTVGGLIACSILGSRATAPMAGVAGLLSRWQHTKVALEGLDGLMAAPVERPEGRRFTRLPQVEGRYEVRELRVQHAPDAPRVLEIDTLDIAPGERVALLGGNGAGKSTLLRLLSGFAAPTEGGIRLDGVALEQLDPADRRRAIGYLPQDVALFHGSLRENLLLDRHALEDAELLEVLDAVGLGAFVRSHPQGLDLAIAGNRSLSGGQRQAVGLARLILQDPRVVLMDEPTAAFDQASEQKVVAFLQRWLGGRTLVLATHKRALLAVTGRVVVLRNGRVVGDGAPGALVRGNRVAADAVAEANHGDG</sequence>
<dbReference type="SUPFAM" id="SSF52540">
    <property type="entry name" value="P-loop containing nucleoside triphosphate hydrolases"/>
    <property type="match status" value="1"/>
</dbReference>
<dbReference type="AlphaFoldDB" id="A0A8J8AXC7"/>
<dbReference type="SUPFAM" id="SSF90123">
    <property type="entry name" value="ABC transporter transmembrane region"/>
    <property type="match status" value="1"/>
</dbReference>
<feature type="domain" description="ABC transmembrane type-1" evidence="10">
    <location>
        <begin position="163"/>
        <end position="441"/>
    </location>
</feature>
<dbReference type="PROSITE" id="PS50990">
    <property type="entry name" value="PEPTIDASE_C39"/>
    <property type="match status" value="1"/>
</dbReference>
<dbReference type="CDD" id="cd18587">
    <property type="entry name" value="ABC_6TM_LapB_like"/>
    <property type="match status" value="1"/>
</dbReference>
<evidence type="ECO:0000256" key="2">
    <source>
        <dbReference type="ARBA" id="ARBA00022692"/>
    </source>
</evidence>
<dbReference type="Proteomes" id="UP000675747">
    <property type="component" value="Unassembled WGS sequence"/>
</dbReference>
<dbReference type="Pfam" id="PF00664">
    <property type="entry name" value="ABC_membrane"/>
    <property type="match status" value="1"/>
</dbReference>
<dbReference type="EMBL" id="JAGQFT010000012">
    <property type="protein sequence ID" value="MBR0561534.1"/>
    <property type="molecule type" value="Genomic_DNA"/>
</dbReference>
<dbReference type="GO" id="GO:0016887">
    <property type="term" value="F:ATP hydrolysis activity"/>
    <property type="evidence" value="ECO:0007669"/>
    <property type="project" value="InterPro"/>
</dbReference>
<evidence type="ECO:0000256" key="5">
    <source>
        <dbReference type="ARBA" id="ARBA00022840"/>
    </source>
</evidence>
<comment type="subcellular location">
    <subcellularLocation>
        <location evidence="1">Cell membrane</location>
        <topology evidence="1">Multi-pass membrane protein</topology>
    </subcellularLocation>
</comment>
<dbReference type="Pfam" id="PF00005">
    <property type="entry name" value="ABC_tran"/>
    <property type="match status" value="1"/>
</dbReference>
<keyword evidence="5" id="KW-0067">ATP-binding</keyword>
<evidence type="ECO:0000259" key="9">
    <source>
        <dbReference type="PROSITE" id="PS50893"/>
    </source>
</evidence>
<proteinExistence type="predicted"/>
<evidence type="ECO:0000256" key="8">
    <source>
        <dbReference type="SAM" id="Phobius"/>
    </source>
</evidence>
<evidence type="ECO:0000256" key="7">
    <source>
        <dbReference type="ARBA" id="ARBA00023136"/>
    </source>
</evidence>
<dbReference type="GO" id="GO:0015421">
    <property type="term" value="F:ABC-type oligopeptide transporter activity"/>
    <property type="evidence" value="ECO:0007669"/>
    <property type="project" value="TreeGrafter"/>
</dbReference>
<name>A0A8J8AXC7_9GAMM</name>
<comment type="caution">
    <text evidence="12">The sequence shown here is derived from an EMBL/GenBank/DDBJ whole genome shotgun (WGS) entry which is preliminary data.</text>
</comment>
<feature type="domain" description="ABC transporter" evidence="9">
    <location>
        <begin position="477"/>
        <end position="709"/>
    </location>
</feature>
<evidence type="ECO:0000256" key="3">
    <source>
        <dbReference type="ARBA" id="ARBA00022741"/>
    </source>
</evidence>
<evidence type="ECO:0000313" key="12">
    <source>
        <dbReference type="EMBL" id="MBR0561534.1"/>
    </source>
</evidence>
<dbReference type="Gene3D" id="3.40.50.300">
    <property type="entry name" value="P-loop containing nucleotide triphosphate hydrolases"/>
    <property type="match status" value="1"/>
</dbReference>
<keyword evidence="3" id="KW-0547">Nucleotide-binding</keyword>
<feature type="transmembrane region" description="Helical" evidence="8">
    <location>
        <begin position="269"/>
        <end position="294"/>
    </location>
</feature>
<dbReference type="GO" id="GO:0008233">
    <property type="term" value="F:peptidase activity"/>
    <property type="evidence" value="ECO:0007669"/>
    <property type="project" value="InterPro"/>
</dbReference>
<keyword evidence="14" id="KW-1185">Reference proteome</keyword>
<keyword evidence="6 8" id="KW-1133">Transmembrane helix</keyword>
<dbReference type="InterPro" id="IPR017750">
    <property type="entry name" value="ATPase_T1SS"/>
</dbReference>
<dbReference type="NCBIfam" id="TIGR03375">
    <property type="entry name" value="type_I_sec_LssB"/>
    <property type="match status" value="1"/>
</dbReference>
<evidence type="ECO:0000313" key="13">
    <source>
        <dbReference type="EMBL" id="MBS7457398.1"/>
    </source>
</evidence>
<dbReference type="InterPro" id="IPR027417">
    <property type="entry name" value="P-loop_NTPase"/>
</dbReference>
<keyword evidence="4" id="KW-0378">Hydrolase</keyword>
<protein>
    <submittedName>
        <fullName evidence="12">Type I secretion system permease/ATPase</fullName>
    </submittedName>
</protein>
<dbReference type="GO" id="GO:0005524">
    <property type="term" value="F:ATP binding"/>
    <property type="evidence" value="ECO:0007669"/>
    <property type="project" value="UniProtKB-KW"/>
</dbReference>
<dbReference type="EMBL" id="JAGQFT020000005">
    <property type="protein sequence ID" value="MBS7457398.1"/>
    <property type="molecule type" value="Genomic_DNA"/>
</dbReference>
<organism evidence="12">
    <name type="scientific">Coralloluteibacterium stylophorae</name>
    <dbReference type="NCBI Taxonomy" id="1776034"/>
    <lineage>
        <taxon>Bacteria</taxon>
        <taxon>Pseudomonadati</taxon>
        <taxon>Pseudomonadota</taxon>
        <taxon>Gammaproteobacteria</taxon>
        <taxon>Lysobacterales</taxon>
        <taxon>Lysobacteraceae</taxon>
        <taxon>Coralloluteibacterium</taxon>
    </lineage>
</organism>
<evidence type="ECO:0000256" key="6">
    <source>
        <dbReference type="ARBA" id="ARBA00022989"/>
    </source>
</evidence>
<evidence type="ECO:0000313" key="14">
    <source>
        <dbReference type="Proteomes" id="UP000675747"/>
    </source>
</evidence>
<dbReference type="PROSITE" id="PS00211">
    <property type="entry name" value="ABC_TRANSPORTER_1"/>
    <property type="match status" value="1"/>
</dbReference>
<dbReference type="InterPro" id="IPR017871">
    <property type="entry name" value="ABC_transporter-like_CS"/>
</dbReference>
<gene>
    <name evidence="13" type="ORF">KB893_009650</name>
    <name evidence="12" type="ORF">KB893_03200</name>
</gene>
<dbReference type="InterPro" id="IPR011527">
    <property type="entry name" value="ABC1_TM_dom"/>
</dbReference>
<dbReference type="Gene3D" id="3.90.70.10">
    <property type="entry name" value="Cysteine proteinases"/>
    <property type="match status" value="1"/>
</dbReference>
<dbReference type="InterPro" id="IPR039421">
    <property type="entry name" value="Type_1_exporter"/>
</dbReference>